<dbReference type="EMBL" id="FR796465">
    <property type="protein sequence ID" value="CBZ08934.1"/>
    <property type="molecule type" value="Genomic_DNA"/>
</dbReference>
<reference key="3">
    <citation type="submission" date="2011-02" db="EMBL/GenBank/DDBJ databases">
        <title>Chromosome and gene copy number variation allow genomic structural differences between species and strains of Leishmania.</title>
        <authorList>
            <person name="Hilley J.D."/>
            <person name="Rogers M."/>
            <person name="Wilkes J."/>
            <person name="Dickens N.J."/>
            <person name="Bates P."/>
            <person name="Depledge D.P."/>
            <person name="Harris D."/>
            <person name="Her Y."/>
            <person name="Herzyk P."/>
            <person name="Imamura H."/>
            <person name="Otto T.D."/>
            <person name="Saad W."/>
            <person name="Seeger K."/>
            <person name="Berriman M."/>
            <person name="Smith D.F."/>
            <person name="Hertz-Fowler C."/>
            <person name="Mottram J.C."/>
        </authorList>
    </citation>
    <scope>NUCLEOTIDE SEQUENCE</scope>
    <source>
        <strain>JPCM5</strain>
    </source>
</reference>
<name>E9AHN6_LEIIN</name>
<keyword evidence="2" id="KW-1185">Reference proteome</keyword>
<dbReference type="KEGG" id="lif:LINJ_33_1620"/>
<dbReference type="Proteomes" id="UP000008153">
    <property type="component" value="Chromosome 33"/>
</dbReference>
<reference evidence="1 2" key="1">
    <citation type="journal article" date="2007" name="Nat. Genet.">
        <title>Comparative genomic analysis of three Leishmania species that cause diverse human disease.</title>
        <authorList>
            <person name="Peacock C.S."/>
            <person name="Seeger K."/>
            <person name="Harris D."/>
            <person name="Murphy L."/>
            <person name="Ruiz J.C."/>
            <person name="Quail M.A."/>
            <person name="Peters N."/>
            <person name="Adlem E."/>
            <person name="Tivey A."/>
            <person name="Aslett M."/>
            <person name="Kerhornou A."/>
            <person name="Ivens A."/>
            <person name="Fraser A."/>
            <person name="Rajandream M.A."/>
            <person name="Carver T."/>
            <person name="Norbertczak H."/>
            <person name="Chillingworth T."/>
            <person name="Hance Z."/>
            <person name="Jagels K."/>
            <person name="Moule S."/>
            <person name="Ormond D."/>
            <person name="Rutter S."/>
            <person name="Squares R."/>
            <person name="Whitehead S."/>
            <person name="Rabbinowitsch E."/>
            <person name="Arrowsmith C."/>
            <person name="White B."/>
            <person name="Thurston S."/>
            <person name="Bringaud F."/>
            <person name="Baldauf S.L."/>
            <person name="Faulconbridge A."/>
            <person name="Jeffares D."/>
            <person name="Depledge D.P."/>
            <person name="Oyola S.O."/>
            <person name="Hilley J.D."/>
            <person name="Brito L.O."/>
            <person name="Tosi L.R."/>
            <person name="Barrell B."/>
            <person name="Cruz A.K."/>
            <person name="Mottram J.C."/>
            <person name="Smith D.F."/>
            <person name="Berriman M."/>
        </authorList>
    </citation>
    <scope>NUCLEOTIDE SEQUENCE [LARGE SCALE GENOMIC DNA]</scope>
    <source>
        <strain evidence="1 2">JPCM5</strain>
    </source>
</reference>
<gene>
    <name evidence="1" type="ORF">LINJ_33_1620</name>
</gene>
<evidence type="ECO:0000313" key="2">
    <source>
        <dbReference type="Proteomes" id="UP000008153"/>
    </source>
</evidence>
<proteinExistence type="predicted"/>
<evidence type="ECO:0000313" key="1">
    <source>
        <dbReference type="EMBL" id="CBZ08934.1"/>
    </source>
</evidence>
<protein>
    <submittedName>
        <fullName evidence="1">Uncharacterized protein</fullName>
    </submittedName>
</protein>
<dbReference type="AlphaFoldDB" id="E9AHN6"/>
<organism evidence="1 2">
    <name type="scientific">Leishmania infantum</name>
    <dbReference type="NCBI Taxonomy" id="5671"/>
    <lineage>
        <taxon>Eukaryota</taxon>
        <taxon>Discoba</taxon>
        <taxon>Euglenozoa</taxon>
        <taxon>Kinetoplastea</taxon>
        <taxon>Metakinetoplastina</taxon>
        <taxon>Trypanosomatida</taxon>
        <taxon>Trypanosomatidae</taxon>
        <taxon>Leishmaniinae</taxon>
        <taxon>Leishmania</taxon>
    </lineage>
</organism>
<reference evidence="1 2" key="2">
    <citation type="journal article" date="2011" name="Genome Res.">
        <title>Chromosome and gene copy number variation allow major structural change between species and strains of Leishmania.</title>
        <authorList>
            <person name="Rogers M.B."/>
            <person name="Hilley J.D."/>
            <person name="Dickens N.J."/>
            <person name="Wilkes J."/>
            <person name="Bates P.A."/>
            <person name="Depledge D.P."/>
            <person name="Harris D."/>
            <person name="Her Y."/>
            <person name="Herzyk P."/>
            <person name="Imamura H."/>
            <person name="Otto T.D."/>
            <person name="Sanders M."/>
            <person name="Seeger K."/>
            <person name="Dujardin J.C."/>
            <person name="Berriman M."/>
            <person name="Smith D.F."/>
            <person name="Hertz-Fowler C."/>
            <person name="Mottram J.C."/>
        </authorList>
    </citation>
    <scope>NUCLEOTIDE SEQUENCE [LARGE SCALE GENOMIC DNA]</scope>
    <source>
        <strain evidence="1 2">JPCM5</strain>
    </source>
</reference>
<dbReference type="GeneID" id="10966278"/>
<accession>E9AHN6</accession>
<sequence>MIPRHTNTEACAHARACNSIAQCPHSLYQCLFGLPIICSLDEGTREARTSVTVNRFVFLCSDCISIRVVASLGVYACFSVGVIQAVAYARNFPSFLAHLCGFSARSTSRVTLSGCLITDALILPPLLHHSHLLHCEHKSVSRALRSARDDALFFFFTLALTACSEGGIAEPQTRTHTHALLDADEGERSRGGASARSC</sequence>
<dbReference type="RefSeq" id="XP_003392737.1">
    <property type="nucleotide sequence ID" value="XM_003392689.1"/>
</dbReference>
<dbReference type="InParanoid" id="E9AHN6"/>